<dbReference type="Pfam" id="PF20240">
    <property type="entry name" value="DUF6597"/>
    <property type="match status" value="1"/>
</dbReference>
<evidence type="ECO:0000259" key="1">
    <source>
        <dbReference type="PROSITE" id="PS01124"/>
    </source>
</evidence>
<evidence type="ECO:0000313" key="3">
    <source>
        <dbReference type="Proteomes" id="UP001501757"/>
    </source>
</evidence>
<evidence type="ECO:0000313" key="2">
    <source>
        <dbReference type="EMBL" id="GAA0355159.1"/>
    </source>
</evidence>
<keyword evidence="3" id="KW-1185">Reference proteome</keyword>
<comment type="caution">
    <text evidence="2">The sequence shown here is derived from an EMBL/GenBank/DDBJ whole genome shotgun (WGS) entry which is preliminary data.</text>
</comment>
<accession>A0ABN0X5R8</accession>
<dbReference type="InterPro" id="IPR018060">
    <property type="entry name" value="HTH_AraC"/>
</dbReference>
<dbReference type="InterPro" id="IPR046532">
    <property type="entry name" value="DUF6597"/>
</dbReference>
<proteinExistence type="predicted"/>
<dbReference type="RefSeq" id="WP_343844528.1">
    <property type="nucleotide sequence ID" value="NZ_BAAAEI010000010.1"/>
</dbReference>
<feature type="domain" description="HTH araC/xylS-type" evidence="1">
    <location>
        <begin position="235"/>
        <end position="259"/>
    </location>
</feature>
<dbReference type="Gene3D" id="1.10.10.60">
    <property type="entry name" value="Homeodomain-like"/>
    <property type="match status" value="1"/>
</dbReference>
<dbReference type="SMART" id="SM00342">
    <property type="entry name" value="HTH_ARAC"/>
    <property type="match status" value="1"/>
</dbReference>
<sequence>MPGPIAPYPVTQGPVFQKGAYQQQAAKPELQNWVQSFWQLTIPCGAYGYNSLPDNCVDWIISSANLNDSFLLSPFTQAQTFTMQGPVEYFGIRFFPLGLGGLCQTALGEWAGLSSVHADALLADSLPLQLFESLHRTRDFQQRCTLISQLLLPRLQGFDTDRRLLHFMHKCRLQHGAFNHLGDRQCSEFGLSARQLRRLSQLYLGLSPKAFARVWRFQFHLQQLEKNPGLWQSHYHDQAHFIREFKTMSGTSPGQFGKLSVLYNISG</sequence>
<reference evidence="2 3" key="1">
    <citation type="journal article" date="2019" name="Int. J. Syst. Evol. Microbiol.">
        <title>The Global Catalogue of Microorganisms (GCM) 10K type strain sequencing project: providing services to taxonomists for standard genome sequencing and annotation.</title>
        <authorList>
            <consortium name="The Broad Institute Genomics Platform"/>
            <consortium name="The Broad Institute Genome Sequencing Center for Infectious Disease"/>
            <person name="Wu L."/>
            <person name="Ma J."/>
        </authorList>
    </citation>
    <scope>NUCLEOTIDE SEQUENCE [LARGE SCALE GENOMIC DNA]</scope>
    <source>
        <strain evidence="2 3">JCM 13378</strain>
    </source>
</reference>
<organism evidence="2 3">
    <name type="scientific">Bowmanella denitrificans</name>
    <dbReference type="NCBI Taxonomy" id="366582"/>
    <lineage>
        <taxon>Bacteria</taxon>
        <taxon>Pseudomonadati</taxon>
        <taxon>Pseudomonadota</taxon>
        <taxon>Gammaproteobacteria</taxon>
        <taxon>Alteromonadales</taxon>
        <taxon>Alteromonadaceae</taxon>
        <taxon>Bowmanella</taxon>
    </lineage>
</organism>
<dbReference type="PROSITE" id="PS01124">
    <property type="entry name" value="HTH_ARAC_FAMILY_2"/>
    <property type="match status" value="1"/>
</dbReference>
<protein>
    <submittedName>
        <fullName evidence="2">Helix-turn-helix domain-containing protein</fullName>
    </submittedName>
</protein>
<name>A0ABN0X5R8_9ALTE</name>
<dbReference type="EMBL" id="BAAAEI010000010">
    <property type="protein sequence ID" value="GAA0355159.1"/>
    <property type="molecule type" value="Genomic_DNA"/>
</dbReference>
<dbReference type="Pfam" id="PF12833">
    <property type="entry name" value="HTH_18"/>
    <property type="match status" value="1"/>
</dbReference>
<dbReference type="Proteomes" id="UP001501757">
    <property type="component" value="Unassembled WGS sequence"/>
</dbReference>
<gene>
    <name evidence="2" type="ORF">GCM10009092_19300</name>
</gene>